<evidence type="ECO:0000313" key="2">
    <source>
        <dbReference type="EMBL" id="PIR93437.1"/>
    </source>
</evidence>
<dbReference type="AlphaFoldDB" id="A0A2H0V2V9"/>
<feature type="coiled-coil region" evidence="1">
    <location>
        <begin position="68"/>
        <end position="95"/>
    </location>
</feature>
<keyword evidence="1" id="KW-0175">Coiled coil</keyword>
<proteinExistence type="predicted"/>
<protein>
    <submittedName>
        <fullName evidence="2">Uncharacterized protein</fullName>
    </submittedName>
</protein>
<accession>A0A2H0V2V9</accession>
<evidence type="ECO:0000256" key="1">
    <source>
        <dbReference type="SAM" id="Coils"/>
    </source>
</evidence>
<evidence type="ECO:0000313" key="3">
    <source>
        <dbReference type="Proteomes" id="UP000228626"/>
    </source>
</evidence>
<comment type="caution">
    <text evidence="2">The sequence shown here is derived from an EMBL/GenBank/DDBJ whole genome shotgun (WGS) entry which is preliminary data.</text>
</comment>
<name>A0A2H0V2V9_9BACT</name>
<gene>
    <name evidence="2" type="ORF">COT99_00800</name>
</gene>
<dbReference type="Proteomes" id="UP000228626">
    <property type="component" value="Unassembled WGS sequence"/>
</dbReference>
<reference evidence="3" key="1">
    <citation type="submission" date="2017-09" db="EMBL/GenBank/DDBJ databases">
        <title>Depth-based differentiation of microbial function through sediment-hosted aquifers and enrichment of novel symbionts in the deep terrestrial subsurface.</title>
        <authorList>
            <person name="Probst A.J."/>
            <person name="Ladd B."/>
            <person name="Jarett J.K."/>
            <person name="Geller-Mcgrath D.E."/>
            <person name="Sieber C.M.K."/>
            <person name="Emerson J.B."/>
            <person name="Anantharaman K."/>
            <person name="Thomas B.C."/>
            <person name="Malmstrom R."/>
            <person name="Stieglmeier M."/>
            <person name="Klingl A."/>
            <person name="Woyke T."/>
            <person name="Ryan C.M."/>
            <person name="Banfield J.F."/>
        </authorList>
    </citation>
    <scope>NUCLEOTIDE SEQUENCE [LARGE SCALE GENOMIC DNA]</scope>
</reference>
<organism evidence="2 3">
    <name type="scientific">Candidatus Falkowbacteria bacterium CG10_big_fil_rev_8_21_14_0_10_43_10</name>
    <dbReference type="NCBI Taxonomy" id="1974567"/>
    <lineage>
        <taxon>Bacteria</taxon>
        <taxon>Candidatus Falkowiibacteriota</taxon>
    </lineage>
</organism>
<sequence>MKKPTDRQFNPDNKKFELGIYNYCDRWCERCPDTAKCFLYAKEQTTKKKHLERGENPNDLDIMMKDIIESFRETHELLEAQMKKMEIIKQDLAESPEPEEEPDFDKHPLVKKGRRYFELTHKFLNEFTFERQRMIMQFGIEISIDDISEEIKIISWYHSLLPSKCWRLLYDLYEIERETDWELKKIQLNDLPKIYNLIDKCVKESKGALLSFSKKRPETASVKKLAGLLEEIKEEVDKLKK</sequence>
<dbReference type="EMBL" id="PFAR01000011">
    <property type="protein sequence ID" value="PIR93437.1"/>
    <property type="molecule type" value="Genomic_DNA"/>
</dbReference>